<reference evidence="1 2" key="1">
    <citation type="submission" date="2018-10" db="EMBL/GenBank/DDBJ databases">
        <title>Genomic Encyclopedia of Type Strains, Phase IV (KMG-IV): sequencing the most valuable type-strain genomes for metagenomic binning, comparative biology and taxonomic classification.</title>
        <authorList>
            <person name="Goeker M."/>
        </authorList>
    </citation>
    <scope>NUCLEOTIDE SEQUENCE [LARGE SCALE GENOMIC DNA]</scope>
    <source>
        <strain evidence="1 2">DSM 4734</strain>
    </source>
</reference>
<protein>
    <submittedName>
        <fullName evidence="1">Uncharacterized protein</fullName>
    </submittedName>
</protein>
<dbReference type="Proteomes" id="UP000273675">
    <property type="component" value="Unassembled WGS sequence"/>
</dbReference>
<accession>A0A495DMJ2</accession>
<evidence type="ECO:0000313" key="2">
    <source>
        <dbReference type="Proteomes" id="UP000273675"/>
    </source>
</evidence>
<evidence type="ECO:0000313" key="1">
    <source>
        <dbReference type="EMBL" id="RKR04137.1"/>
    </source>
</evidence>
<name>A0A495DMJ2_9PROT</name>
<organism evidence="1 2">
    <name type="scientific">Maricaulis maris</name>
    <dbReference type="NCBI Taxonomy" id="74318"/>
    <lineage>
        <taxon>Bacteria</taxon>
        <taxon>Pseudomonadati</taxon>
        <taxon>Pseudomonadota</taxon>
        <taxon>Alphaproteobacteria</taxon>
        <taxon>Maricaulales</taxon>
        <taxon>Maricaulaceae</taxon>
        <taxon>Maricaulis</taxon>
    </lineage>
</organism>
<dbReference type="AlphaFoldDB" id="A0A495DMJ2"/>
<dbReference type="EMBL" id="RBIM01000001">
    <property type="protein sequence ID" value="RKR04137.1"/>
    <property type="molecule type" value="Genomic_DNA"/>
</dbReference>
<comment type="caution">
    <text evidence="1">The sequence shown here is derived from an EMBL/GenBank/DDBJ whole genome shotgun (WGS) entry which is preliminary data.</text>
</comment>
<proteinExistence type="predicted"/>
<sequence>MSLPPQALEILHHRSLNSPRAFDRGLTLAGRLPEARHAHEADICWVADGEGPPLLYTRHPAMMLDRLGRRAIADGCANGTLWRLEDALAAARGHAVVLEMKIGIGDREAALAELVRLADLHDAPVLIDAFSLDLLDIVRGLAPAARLSVHTGRYTADRTTITAPGWPPVHNVASARLPVNVISLRLYGGWHRMWPQIEAVQAAGLTPHMSRLLTPEELVEGARAPLAAIYADPEPYEAGLDVLRAACAERLGPAAASDKAP</sequence>
<dbReference type="OrthoDB" id="9894486at2"/>
<gene>
    <name evidence="1" type="ORF">C7435_0581</name>
</gene>
<dbReference type="RefSeq" id="WP_121209941.1">
    <property type="nucleotide sequence ID" value="NZ_RBIM01000001.1"/>
</dbReference>